<protein>
    <submittedName>
        <fullName evidence="2">Uncharacterized protein</fullName>
    </submittedName>
</protein>
<keyword evidence="3" id="KW-1185">Reference proteome</keyword>
<feature type="region of interest" description="Disordered" evidence="1">
    <location>
        <begin position="137"/>
        <end position="163"/>
    </location>
</feature>
<reference evidence="2 3" key="1">
    <citation type="journal article" date="2023" name="G3 (Bethesda)">
        <title>A chromosome-length genome assembly and annotation of blackberry (Rubus argutus, cv. 'Hillquist').</title>
        <authorList>
            <person name="Bruna T."/>
            <person name="Aryal R."/>
            <person name="Dudchenko O."/>
            <person name="Sargent D.J."/>
            <person name="Mead D."/>
            <person name="Buti M."/>
            <person name="Cavallini A."/>
            <person name="Hytonen T."/>
            <person name="Andres J."/>
            <person name="Pham M."/>
            <person name="Weisz D."/>
            <person name="Mascagni F."/>
            <person name="Usai G."/>
            <person name="Natali L."/>
            <person name="Bassil N."/>
            <person name="Fernandez G.E."/>
            <person name="Lomsadze A."/>
            <person name="Armour M."/>
            <person name="Olukolu B."/>
            <person name="Poorten T."/>
            <person name="Britton C."/>
            <person name="Davik J."/>
            <person name="Ashrafi H."/>
            <person name="Aiden E.L."/>
            <person name="Borodovsky M."/>
            <person name="Worthington M."/>
        </authorList>
    </citation>
    <scope>NUCLEOTIDE SEQUENCE [LARGE SCALE GENOMIC DNA]</scope>
    <source>
        <strain evidence="2">PI 553951</strain>
    </source>
</reference>
<dbReference type="PANTHER" id="PTHR33108:SF14">
    <property type="entry name" value="OS01G0745000 PROTEIN"/>
    <property type="match status" value="1"/>
</dbReference>
<evidence type="ECO:0000256" key="1">
    <source>
        <dbReference type="SAM" id="MobiDB-lite"/>
    </source>
</evidence>
<name>A0AAW1YC57_RUBAR</name>
<evidence type="ECO:0000313" key="2">
    <source>
        <dbReference type="EMBL" id="KAK9946628.1"/>
    </source>
</evidence>
<dbReference type="InterPro" id="IPR012876">
    <property type="entry name" value="DUF1677_pln"/>
</dbReference>
<dbReference type="Pfam" id="PF07911">
    <property type="entry name" value="DUF1677"/>
    <property type="match status" value="1"/>
</dbReference>
<dbReference type="Proteomes" id="UP001457282">
    <property type="component" value="Unassembled WGS sequence"/>
</dbReference>
<dbReference type="PANTHER" id="PTHR33108">
    <property type="entry name" value="OS01G0745000 PROTEIN"/>
    <property type="match status" value="1"/>
</dbReference>
<evidence type="ECO:0000313" key="3">
    <source>
        <dbReference type="Proteomes" id="UP001457282"/>
    </source>
</evidence>
<comment type="caution">
    <text evidence="2">The sequence shown here is derived from an EMBL/GenBank/DDBJ whole genome shotgun (WGS) entry which is preliminary data.</text>
</comment>
<dbReference type="AlphaFoldDB" id="A0AAW1YC57"/>
<proteinExistence type="predicted"/>
<sequence>MITCRVANMNEQRLLRRAISDASTEIGKYNKELEIFSSSKILSTIDEVKQAVCECCGLKEDCTQAYIAKVEDSFSGKWVCGLCSEAVKERMTRSASETVAIEEAMNSHRDVCQKFNSTRLNPKLSLTFAMRDIAKRSEESRNSHGSSFTPKLTRRSSCVPRIN</sequence>
<organism evidence="2 3">
    <name type="scientific">Rubus argutus</name>
    <name type="common">Southern blackberry</name>
    <dbReference type="NCBI Taxonomy" id="59490"/>
    <lineage>
        <taxon>Eukaryota</taxon>
        <taxon>Viridiplantae</taxon>
        <taxon>Streptophyta</taxon>
        <taxon>Embryophyta</taxon>
        <taxon>Tracheophyta</taxon>
        <taxon>Spermatophyta</taxon>
        <taxon>Magnoliopsida</taxon>
        <taxon>eudicotyledons</taxon>
        <taxon>Gunneridae</taxon>
        <taxon>Pentapetalae</taxon>
        <taxon>rosids</taxon>
        <taxon>fabids</taxon>
        <taxon>Rosales</taxon>
        <taxon>Rosaceae</taxon>
        <taxon>Rosoideae</taxon>
        <taxon>Rosoideae incertae sedis</taxon>
        <taxon>Rubus</taxon>
    </lineage>
</organism>
<dbReference type="EMBL" id="JBEDUW010000002">
    <property type="protein sequence ID" value="KAK9946628.1"/>
    <property type="molecule type" value="Genomic_DNA"/>
</dbReference>
<gene>
    <name evidence="2" type="ORF">M0R45_012079</name>
</gene>
<accession>A0AAW1YC57</accession>